<dbReference type="Pfam" id="PF02541">
    <property type="entry name" value="Ppx-GppA"/>
    <property type="match status" value="1"/>
</dbReference>
<dbReference type="SUPFAM" id="SSF109604">
    <property type="entry name" value="HD-domain/PDEase-like"/>
    <property type="match status" value="1"/>
</dbReference>
<gene>
    <name evidence="3" type="ORF">Bealeia1_01472</name>
</gene>
<dbReference type="InterPro" id="IPR003695">
    <property type="entry name" value="Ppx_GppA_N"/>
</dbReference>
<dbReference type="PANTHER" id="PTHR30005:SF0">
    <property type="entry name" value="RETROGRADE REGULATION PROTEIN 2"/>
    <property type="match status" value="1"/>
</dbReference>
<evidence type="ECO:0000313" key="3">
    <source>
        <dbReference type="EMBL" id="WVX67273.1"/>
    </source>
</evidence>
<evidence type="ECO:0000259" key="1">
    <source>
        <dbReference type="Pfam" id="PF02541"/>
    </source>
</evidence>
<dbReference type="InterPro" id="IPR050273">
    <property type="entry name" value="GppA/Ppx_hydrolase"/>
</dbReference>
<name>A0ABZ2C6N0_9PROT</name>
<proteinExistence type="predicted"/>
<dbReference type="Pfam" id="PF21697">
    <property type="entry name" value="Ppx_C"/>
    <property type="match status" value="1"/>
</dbReference>
<sequence>MTFATSPVIGDRVAVIDIGSRSLQLVIYDHFGPAPILLHSEKVVAFLGKNLTETGVLHQEGMEIANFNLSRFVSLVRDLNVSYCAIIATQALREAKNGKEYIRFIENLCEAKVQILKGEEEAINSARSIQWAFLNPQGVMGDLGGGSLELVRFDKGEPQEKISLPIGPLRIESLFQESISKAQKFLEEAYRNITWIKKPKSLYLVGGGWRTLANYHMQKTNYPIPISQGYHLSPHTTSRLCSKIIKANPEELASWSRATAGRKLTLPMSALVLKELLKVTQPQQVVFTSYGLREGYLMNQLPPEYQKEDPFLWAAKEWNKRSSRLPGFAEALYKWLDPLIGEDQALRRLTYGACLLSDVVWRDHHNFQAEIMFERALSLPFVTLTHDNRALLAFILYLRYGGKLDRLSLPKVLTLLTKDELKWGRIIGSAMYLAYTLSAGSHEILNGTKLLVDDEELRLVSNSDPRLFEGYEVQKRFQKLAVLVKARGST</sequence>
<organism evidence="3 4">
    <name type="scientific">Candidatus Bealeia paramacronuclearis</name>
    <dbReference type="NCBI Taxonomy" id="1921001"/>
    <lineage>
        <taxon>Bacteria</taxon>
        <taxon>Pseudomonadati</taxon>
        <taxon>Pseudomonadota</taxon>
        <taxon>Alphaproteobacteria</taxon>
        <taxon>Holosporales</taxon>
        <taxon>Holosporaceae</taxon>
        <taxon>Candidatus Bealeia</taxon>
    </lineage>
</organism>
<dbReference type="RefSeq" id="WP_331256045.1">
    <property type="nucleotide sequence ID" value="NZ_CP133270.1"/>
</dbReference>
<feature type="domain" description="Ppx/GppA phosphatase N-terminal" evidence="1">
    <location>
        <begin position="31"/>
        <end position="302"/>
    </location>
</feature>
<dbReference type="PANTHER" id="PTHR30005">
    <property type="entry name" value="EXOPOLYPHOSPHATASE"/>
    <property type="match status" value="1"/>
</dbReference>
<dbReference type="InterPro" id="IPR043129">
    <property type="entry name" value="ATPase_NBD"/>
</dbReference>
<dbReference type="Proteomes" id="UP001330434">
    <property type="component" value="Chromosome"/>
</dbReference>
<protein>
    <submittedName>
        <fullName evidence="3">Ppx/GppA family phosphatase</fullName>
    </submittedName>
</protein>
<dbReference type="InterPro" id="IPR048951">
    <property type="entry name" value="Ppx_C"/>
</dbReference>
<evidence type="ECO:0000313" key="4">
    <source>
        <dbReference type="Proteomes" id="UP001330434"/>
    </source>
</evidence>
<reference evidence="3 4" key="1">
    <citation type="journal article" date="2024" name="Environ. Microbiol.">
        <title>Novel evolutionary insights on the interactions of the Holosporales (Alphaproteobacteria) with eukaryotic hosts from comparative genomics.</title>
        <authorList>
            <person name="Giovannini M."/>
            <person name="Petroni G."/>
            <person name="Castelli M."/>
        </authorList>
    </citation>
    <scope>NUCLEOTIDE SEQUENCE [LARGE SCALE GENOMIC DNA]</scope>
    <source>
        <strain evidence="3 4">US_Bl 15I1</strain>
    </source>
</reference>
<dbReference type="Gene3D" id="3.30.420.40">
    <property type="match status" value="1"/>
</dbReference>
<evidence type="ECO:0000259" key="2">
    <source>
        <dbReference type="Pfam" id="PF21697"/>
    </source>
</evidence>
<accession>A0ABZ2C6N0</accession>
<dbReference type="Gene3D" id="3.30.420.150">
    <property type="entry name" value="Exopolyphosphatase. Domain 2"/>
    <property type="match status" value="1"/>
</dbReference>
<dbReference type="EMBL" id="CP133270">
    <property type="protein sequence ID" value="WVX67273.1"/>
    <property type="molecule type" value="Genomic_DNA"/>
</dbReference>
<keyword evidence="4" id="KW-1185">Reference proteome</keyword>
<dbReference type="CDD" id="cd24052">
    <property type="entry name" value="ASKHA_NBD_HpPPX-GppA-like"/>
    <property type="match status" value="1"/>
</dbReference>
<dbReference type="Gene3D" id="1.10.3210.10">
    <property type="entry name" value="Hypothetical protein af1432"/>
    <property type="match status" value="1"/>
</dbReference>
<feature type="domain" description="Exopolyphosphatase C-terminal" evidence="2">
    <location>
        <begin position="342"/>
        <end position="485"/>
    </location>
</feature>
<dbReference type="SUPFAM" id="SSF53067">
    <property type="entry name" value="Actin-like ATPase domain"/>
    <property type="match status" value="2"/>
</dbReference>